<sequence>MKLVARSLRPHSLPIARQEMLRATMGASLALLCTAFVSLHLANYASTHHWLVASFGASALLLFLVPTSPLTQPWNILVGNSVSVLIGICCARWIPNTVLALTLAGGLSTGMMLISRSVHPPSVAISVFPALNGIHEFHFALFPVLTNSSILVLIAVLYNNLTGTRYPAWHKPEKAIEPTQQASRFTDADYDAALEHYNQTLNVSREDLQKLLAYVHTIAFQRNLGTRHCAALMQTNAPCITADTSLEQAWALLTEHKTKALAVVDQEQRVIGILTQADFLRRVTLQDQQGLRQRLREFIQSKRGQSNVPIVGDIMSTPAICAYSEQSITELIPLFSHDKHRHLPVIDEQGRWQGMITQADLMLELYRILRPAPYDENKDQG</sequence>
<dbReference type="SUPFAM" id="SSF54631">
    <property type="entry name" value="CBS-domain pair"/>
    <property type="match status" value="1"/>
</dbReference>
<dbReference type="PROSITE" id="PS51371">
    <property type="entry name" value="CBS"/>
    <property type="match status" value="2"/>
</dbReference>
<keyword evidence="2" id="KW-0812">Transmembrane</keyword>
<dbReference type="RefSeq" id="WP_266122070.1">
    <property type="nucleotide sequence ID" value="NZ_JAJHNU010000001.1"/>
</dbReference>
<evidence type="ECO:0000259" key="3">
    <source>
        <dbReference type="PROSITE" id="PS51371"/>
    </source>
</evidence>
<keyword evidence="5" id="KW-1185">Reference proteome</keyword>
<feature type="transmembrane region" description="Helical" evidence="2">
    <location>
        <begin position="100"/>
        <end position="118"/>
    </location>
</feature>
<dbReference type="InterPro" id="IPR000644">
    <property type="entry name" value="CBS_dom"/>
</dbReference>
<reference evidence="4" key="1">
    <citation type="submission" date="2021-11" db="EMBL/GenBank/DDBJ databases">
        <title>Draft genome sequence of Alcaligenes endophyticus type strain CCUG 75668T.</title>
        <authorList>
            <person name="Salva-Serra F."/>
            <person name="Duran R.E."/>
            <person name="Seeger M."/>
            <person name="Moore E.R.B."/>
            <person name="Jaen-Luchoro D."/>
        </authorList>
    </citation>
    <scope>NUCLEOTIDE SEQUENCE</scope>
    <source>
        <strain evidence="4">CCUG 75668</strain>
    </source>
</reference>
<feature type="domain" description="CBS" evidence="3">
    <location>
        <begin position="233"/>
        <end position="291"/>
    </location>
</feature>
<keyword evidence="1" id="KW-0129">CBS domain</keyword>
<dbReference type="InterPro" id="IPR046342">
    <property type="entry name" value="CBS_dom_sf"/>
</dbReference>
<feature type="transmembrane region" description="Helical" evidence="2">
    <location>
        <begin position="77"/>
        <end position="94"/>
    </location>
</feature>
<feature type="transmembrane region" description="Helical" evidence="2">
    <location>
        <begin position="21"/>
        <end position="42"/>
    </location>
</feature>
<proteinExistence type="predicted"/>
<evidence type="ECO:0000256" key="1">
    <source>
        <dbReference type="PROSITE-ProRule" id="PRU00703"/>
    </source>
</evidence>
<dbReference type="PANTHER" id="PTHR33741">
    <property type="entry name" value="TRANSMEMBRANE PROTEIN DDB_G0269096-RELATED"/>
    <property type="match status" value="1"/>
</dbReference>
<keyword evidence="2" id="KW-0472">Membrane</keyword>
<gene>
    <name evidence="4" type="ORF">LMS43_04915</name>
</gene>
<name>A0ABT8EH65_9BURK</name>
<organism evidence="4 5">
    <name type="scientific">Alcaligenes endophyticus</name>
    <dbReference type="NCBI Taxonomy" id="1929088"/>
    <lineage>
        <taxon>Bacteria</taxon>
        <taxon>Pseudomonadati</taxon>
        <taxon>Pseudomonadota</taxon>
        <taxon>Betaproteobacteria</taxon>
        <taxon>Burkholderiales</taxon>
        <taxon>Alcaligenaceae</taxon>
        <taxon>Alcaligenes</taxon>
    </lineage>
</organism>
<dbReference type="SMART" id="SM00116">
    <property type="entry name" value="CBS"/>
    <property type="match status" value="2"/>
</dbReference>
<dbReference type="InterPro" id="IPR058581">
    <property type="entry name" value="TM_HPP"/>
</dbReference>
<dbReference type="Pfam" id="PF00571">
    <property type="entry name" value="CBS"/>
    <property type="match status" value="2"/>
</dbReference>
<dbReference type="Gene3D" id="3.10.580.10">
    <property type="entry name" value="CBS-domain"/>
    <property type="match status" value="2"/>
</dbReference>
<evidence type="ECO:0000313" key="5">
    <source>
        <dbReference type="Proteomes" id="UP001168613"/>
    </source>
</evidence>
<protein>
    <submittedName>
        <fullName evidence="4">HPP family protein</fullName>
    </submittedName>
</protein>
<evidence type="ECO:0000313" key="4">
    <source>
        <dbReference type="EMBL" id="MDN4120626.1"/>
    </source>
</evidence>
<dbReference type="Pfam" id="PF04982">
    <property type="entry name" value="TM_HPP"/>
    <property type="match status" value="1"/>
</dbReference>
<comment type="caution">
    <text evidence="4">The sequence shown here is derived from an EMBL/GenBank/DDBJ whole genome shotgun (WGS) entry which is preliminary data.</text>
</comment>
<dbReference type="EMBL" id="JAJHNU010000001">
    <property type="protein sequence ID" value="MDN4120626.1"/>
    <property type="molecule type" value="Genomic_DNA"/>
</dbReference>
<dbReference type="CDD" id="cd04600">
    <property type="entry name" value="CBS_pair_HPP_assoc"/>
    <property type="match status" value="1"/>
</dbReference>
<accession>A0ABT8EH65</accession>
<dbReference type="PANTHER" id="PTHR33741:SF5">
    <property type="entry name" value="TRANSMEMBRANE PROTEIN DDB_G0269096-RELATED"/>
    <property type="match status" value="1"/>
</dbReference>
<dbReference type="Proteomes" id="UP001168613">
    <property type="component" value="Unassembled WGS sequence"/>
</dbReference>
<feature type="transmembrane region" description="Helical" evidence="2">
    <location>
        <begin position="48"/>
        <end position="65"/>
    </location>
</feature>
<keyword evidence="2" id="KW-1133">Transmembrane helix</keyword>
<feature type="transmembrane region" description="Helical" evidence="2">
    <location>
        <begin position="139"/>
        <end position="158"/>
    </location>
</feature>
<feature type="domain" description="CBS" evidence="3">
    <location>
        <begin position="315"/>
        <end position="376"/>
    </location>
</feature>
<evidence type="ECO:0000256" key="2">
    <source>
        <dbReference type="SAM" id="Phobius"/>
    </source>
</evidence>
<dbReference type="InterPro" id="IPR007065">
    <property type="entry name" value="HPP"/>
</dbReference>